<feature type="transmembrane region" description="Helical" evidence="1">
    <location>
        <begin position="211"/>
        <end position="232"/>
    </location>
</feature>
<feature type="transmembrane region" description="Helical" evidence="1">
    <location>
        <begin position="113"/>
        <end position="133"/>
    </location>
</feature>
<dbReference type="EMBL" id="JBIMZQ010000004">
    <property type="protein sequence ID" value="KAL3672047.1"/>
    <property type="molecule type" value="Genomic_DNA"/>
</dbReference>
<dbReference type="Proteomes" id="UP001632037">
    <property type="component" value="Unassembled WGS sequence"/>
</dbReference>
<comment type="caution">
    <text evidence="2">The sequence shown here is derived from an EMBL/GenBank/DDBJ whole genome shotgun (WGS) entry which is preliminary data.</text>
</comment>
<accession>A0ABD3FYQ7</accession>
<keyword evidence="1" id="KW-0472">Membrane</keyword>
<evidence type="ECO:0000313" key="2">
    <source>
        <dbReference type="EMBL" id="KAL3672047.1"/>
    </source>
</evidence>
<keyword evidence="1" id="KW-1133">Transmembrane helix</keyword>
<feature type="transmembrane region" description="Helical" evidence="1">
    <location>
        <begin position="82"/>
        <end position="101"/>
    </location>
</feature>
<organism evidence="2 3">
    <name type="scientific">Phytophthora oleae</name>
    <dbReference type="NCBI Taxonomy" id="2107226"/>
    <lineage>
        <taxon>Eukaryota</taxon>
        <taxon>Sar</taxon>
        <taxon>Stramenopiles</taxon>
        <taxon>Oomycota</taxon>
        <taxon>Peronosporomycetes</taxon>
        <taxon>Peronosporales</taxon>
        <taxon>Peronosporaceae</taxon>
        <taxon>Phytophthora</taxon>
    </lineage>
</organism>
<name>A0ABD3FYQ7_9STRA</name>
<evidence type="ECO:0000256" key="1">
    <source>
        <dbReference type="SAM" id="Phobius"/>
    </source>
</evidence>
<keyword evidence="3" id="KW-1185">Reference proteome</keyword>
<reference evidence="2 3" key="1">
    <citation type="submission" date="2024-09" db="EMBL/GenBank/DDBJ databases">
        <title>Genome sequencing and assembly of Phytophthora oleae, isolate VK10A, causative agent of rot of olive drupes.</title>
        <authorList>
            <person name="Conti Taguali S."/>
            <person name="Riolo M."/>
            <person name="La Spada F."/>
            <person name="Cacciola S.O."/>
            <person name="Dionisio G."/>
        </authorList>
    </citation>
    <scope>NUCLEOTIDE SEQUENCE [LARGE SCALE GENOMIC DNA]</scope>
    <source>
        <strain evidence="2 3">VK10A</strain>
    </source>
</reference>
<feature type="transmembrane region" description="Helical" evidence="1">
    <location>
        <begin position="477"/>
        <end position="498"/>
    </location>
</feature>
<feature type="transmembrane region" description="Helical" evidence="1">
    <location>
        <begin position="440"/>
        <end position="456"/>
    </location>
</feature>
<protein>
    <recommendedName>
        <fullName evidence="4">Transmembrane protein</fullName>
    </recommendedName>
</protein>
<sequence>MGVAKKCMGKVANALRAMQVELQGKYSIERLYRLDQFCRHTSILQAVGTILLTPLPCLLSIVAMEAIPLADWRLGISHSLTFWVRGFLVVFSIAFAVLEQGRHFVPRLPMTDAQLWGSSLFTAAGTAIVTYWISTAVGFPLPFTIACGSPPCSFFLGVSLAILCGKFLMENAVERDRLIKYVLVVAVQVAMSYVYPAYNFIFVQLDSSTQMAFAFLLPVLKILIKNWIGFLFRSMDDFKPELVILNAEIYHALFVSWCTQRSTSTYTTVLLMVMDFLEATLSMRDIDHIMKDMKDVLESVKERLLSQSPDKPLSTRDSPSLIALAMVIWEKDSSIVENSEIRFFSHVQKRSLKSVHPDADFGSVSKTWSTEAFENAKIEDIRHVTRLNESKKKFSELPTNRYAKEIVDEMSKSERLRYLRCALQVLHIAEFLVLVELTEMVIPMVYCIYLSIVYRLPNKVYYSQLRNVDDSTLQRNLISVMTYSLLELVSFLMLSYMLQRKVGVSSIRQLAFVLNSQWQVAQSKFVLWVVHSVQAPLDHFGADFSFKFQWLQGNTTSIWGE</sequence>
<proteinExistence type="predicted"/>
<keyword evidence="1" id="KW-0812">Transmembrane</keyword>
<gene>
    <name evidence="2" type="ORF">V7S43_002711</name>
</gene>
<feature type="transmembrane region" description="Helical" evidence="1">
    <location>
        <begin position="181"/>
        <end position="205"/>
    </location>
</feature>
<evidence type="ECO:0000313" key="3">
    <source>
        <dbReference type="Proteomes" id="UP001632037"/>
    </source>
</evidence>
<feature type="transmembrane region" description="Helical" evidence="1">
    <location>
        <begin position="43"/>
        <end position="62"/>
    </location>
</feature>
<dbReference type="AlphaFoldDB" id="A0ABD3FYQ7"/>
<evidence type="ECO:0008006" key="4">
    <source>
        <dbReference type="Google" id="ProtNLM"/>
    </source>
</evidence>